<feature type="domain" description="ABC transporter" evidence="1">
    <location>
        <begin position="5"/>
        <end position="44"/>
    </location>
</feature>
<accession>A0A178VAD4</accession>
<dbReference type="InterPro" id="IPR027417">
    <property type="entry name" value="P-loop_NTPase"/>
</dbReference>
<dbReference type="GO" id="GO:0016887">
    <property type="term" value="F:ATP hydrolysis activity"/>
    <property type="evidence" value="ECO:0007669"/>
    <property type="project" value="InterPro"/>
</dbReference>
<proteinExistence type="predicted"/>
<dbReference type="PANTHER" id="PTHR24222">
    <property type="entry name" value="ABC TRANSPORTER B FAMILY"/>
    <property type="match status" value="1"/>
</dbReference>
<sequence length="120" mass="13240">MEKEYKTECGERGVQLSGGQKQRIAIARAFLRSPIILLLDEVTSSLDSNSEQEVQDALARIMASRNMTTVVVAHRLNTLKNLDCIALIVDGTVMETGSYDHLKNIGGQFSRLAHAHDLKS</sequence>
<dbReference type="Gene3D" id="3.40.50.300">
    <property type="entry name" value="P-loop containing nucleotide triphosphate hydrolases"/>
    <property type="match status" value="1"/>
</dbReference>
<organism evidence="2 3">
    <name type="scientific">Arabidopsis thaliana</name>
    <name type="common">Mouse-ear cress</name>
    <dbReference type="NCBI Taxonomy" id="3702"/>
    <lineage>
        <taxon>Eukaryota</taxon>
        <taxon>Viridiplantae</taxon>
        <taxon>Streptophyta</taxon>
        <taxon>Embryophyta</taxon>
        <taxon>Tracheophyta</taxon>
        <taxon>Spermatophyta</taxon>
        <taxon>Magnoliopsida</taxon>
        <taxon>eudicotyledons</taxon>
        <taxon>Gunneridae</taxon>
        <taxon>Pentapetalae</taxon>
        <taxon>rosids</taxon>
        <taxon>malvids</taxon>
        <taxon>Brassicales</taxon>
        <taxon>Brassicaceae</taxon>
        <taxon>Camelineae</taxon>
        <taxon>Arabidopsis</taxon>
    </lineage>
</organism>
<dbReference type="Proteomes" id="UP000078284">
    <property type="component" value="Chromosome 3"/>
</dbReference>
<evidence type="ECO:0000259" key="1">
    <source>
        <dbReference type="Pfam" id="PF00005"/>
    </source>
</evidence>
<dbReference type="PANTHER" id="PTHR24222:SF76">
    <property type="entry name" value="MYCOBACTIN IMPORT ATP-BINDING_PERMEASE PROTEIN IRTB"/>
    <property type="match status" value="1"/>
</dbReference>
<dbReference type="EMBL" id="LUHQ01000003">
    <property type="protein sequence ID" value="OAP03257.1"/>
    <property type="molecule type" value="Genomic_DNA"/>
</dbReference>
<evidence type="ECO:0000313" key="2">
    <source>
        <dbReference type="EMBL" id="OAP03257.1"/>
    </source>
</evidence>
<comment type="caution">
    <text evidence="2">The sequence shown here is derived from an EMBL/GenBank/DDBJ whole genome shotgun (WGS) entry which is preliminary data.</text>
</comment>
<reference evidence="3" key="1">
    <citation type="journal article" date="2016" name="Proc. Natl. Acad. Sci. U.S.A.">
        <title>Chromosome-level assembly of Arabidopsis thaliana Ler reveals the extent of translocation and inversion polymorphisms.</title>
        <authorList>
            <person name="Zapata L."/>
            <person name="Ding J."/>
            <person name="Willing E.M."/>
            <person name="Hartwig B."/>
            <person name="Bezdan D."/>
            <person name="Jiao W.B."/>
            <person name="Patel V."/>
            <person name="Velikkakam James G."/>
            <person name="Koornneef M."/>
            <person name="Ossowski S."/>
            <person name="Schneeberger K."/>
        </authorList>
    </citation>
    <scope>NUCLEOTIDE SEQUENCE [LARGE SCALE GENOMIC DNA]</scope>
    <source>
        <strain evidence="3">cv. Landsberg erecta</strain>
    </source>
</reference>
<protein>
    <recommendedName>
        <fullName evidence="1">ABC transporter domain-containing protein</fullName>
    </recommendedName>
</protein>
<dbReference type="GO" id="GO:0005524">
    <property type="term" value="F:ATP binding"/>
    <property type="evidence" value="ECO:0007669"/>
    <property type="project" value="InterPro"/>
</dbReference>
<dbReference type="Pfam" id="PF00005">
    <property type="entry name" value="ABC_tran"/>
    <property type="match status" value="1"/>
</dbReference>
<name>A0A178VAD4_ARATH</name>
<gene>
    <name evidence="2" type="ordered locus">AXX17_At3g35000</name>
</gene>
<evidence type="ECO:0000313" key="3">
    <source>
        <dbReference type="Proteomes" id="UP000078284"/>
    </source>
</evidence>
<dbReference type="InterPro" id="IPR003439">
    <property type="entry name" value="ABC_transporter-like_ATP-bd"/>
</dbReference>
<dbReference type="AlphaFoldDB" id="A0A178VAD4"/>
<dbReference type="SUPFAM" id="SSF52540">
    <property type="entry name" value="P-loop containing nucleoside triphosphate hydrolases"/>
    <property type="match status" value="1"/>
</dbReference>
<dbReference type="InterPro" id="IPR039421">
    <property type="entry name" value="Type_1_exporter"/>
</dbReference>